<organism evidence="2 3">
    <name type="scientific">Natronosporangium hydrolyticum</name>
    <dbReference type="NCBI Taxonomy" id="2811111"/>
    <lineage>
        <taxon>Bacteria</taxon>
        <taxon>Bacillati</taxon>
        <taxon>Actinomycetota</taxon>
        <taxon>Actinomycetes</taxon>
        <taxon>Micromonosporales</taxon>
        <taxon>Micromonosporaceae</taxon>
        <taxon>Natronosporangium</taxon>
    </lineage>
</organism>
<evidence type="ECO:0008006" key="4">
    <source>
        <dbReference type="Google" id="ProtNLM"/>
    </source>
</evidence>
<keyword evidence="1" id="KW-1133">Transmembrane helix</keyword>
<keyword evidence="3" id="KW-1185">Reference proteome</keyword>
<accession>A0A895YC48</accession>
<proteinExistence type="predicted"/>
<evidence type="ECO:0000313" key="3">
    <source>
        <dbReference type="Proteomes" id="UP000662857"/>
    </source>
</evidence>
<keyword evidence="1" id="KW-0472">Membrane</keyword>
<name>A0A895YC48_9ACTN</name>
<keyword evidence="1" id="KW-0812">Transmembrane</keyword>
<feature type="transmembrane region" description="Helical" evidence="1">
    <location>
        <begin position="136"/>
        <end position="160"/>
    </location>
</feature>
<evidence type="ECO:0000313" key="2">
    <source>
        <dbReference type="EMBL" id="QSB13825.1"/>
    </source>
</evidence>
<protein>
    <recommendedName>
        <fullName evidence="4">DUF4386 family protein</fullName>
    </recommendedName>
</protein>
<dbReference type="KEGG" id="nhy:JQS43_20060"/>
<dbReference type="EMBL" id="CP070499">
    <property type="protein sequence ID" value="QSB13825.1"/>
    <property type="molecule type" value="Genomic_DNA"/>
</dbReference>
<sequence>MPTTVDTRTRLGALALIVAGALLLLYPATRPWDDESQAETAQAAFSSGAWVASHNFGILGFILAALGLLAVAHTLRHTASATTALTAAVLFWLGAGLVLPYYGAETFGLHEVAEAARAGATFDLLELTDAIRDNPVAMTTFALGLLGLAIGGVMAGVAIVRTTALPRIPAILVAIGFATYLPQFFTPAAVRIGHGALLAIGLVWLGAALWRTPAPTTEAGLTRS</sequence>
<dbReference type="AlphaFoldDB" id="A0A895YC48"/>
<evidence type="ECO:0000256" key="1">
    <source>
        <dbReference type="SAM" id="Phobius"/>
    </source>
</evidence>
<feature type="transmembrane region" description="Helical" evidence="1">
    <location>
        <begin position="84"/>
        <end position="102"/>
    </location>
</feature>
<reference evidence="2" key="1">
    <citation type="submission" date="2021-02" db="EMBL/GenBank/DDBJ databases">
        <title>Natrosporangium hydrolyticum gen. nov., sp. nov, a haloalkaliphilic actinobacterium from a soda solonchak soil.</title>
        <authorList>
            <person name="Sorokin D.Y."/>
            <person name="Khijniak T.V."/>
            <person name="Zakharycheva A.P."/>
            <person name="Boueva O.V."/>
            <person name="Ariskina E.V."/>
            <person name="Hahnke R.L."/>
            <person name="Bunk B."/>
            <person name="Sproer C."/>
            <person name="Schumann P."/>
            <person name="Evtushenko L.I."/>
            <person name="Kublanov I.V."/>
        </authorList>
    </citation>
    <scope>NUCLEOTIDE SEQUENCE</scope>
    <source>
        <strain evidence="2">DSM 106523</strain>
    </source>
</reference>
<feature type="transmembrane region" description="Helical" evidence="1">
    <location>
        <begin position="167"/>
        <end position="186"/>
    </location>
</feature>
<feature type="transmembrane region" description="Helical" evidence="1">
    <location>
        <begin position="12"/>
        <end position="29"/>
    </location>
</feature>
<dbReference type="Proteomes" id="UP000662857">
    <property type="component" value="Chromosome"/>
</dbReference>
<feature type="transmembrane region" description="Helical" evidence="1">
    <location>
        <begin position="49"/>
        <end position="72"/>
    </location>
</feature>
<dbReference type="RefSeq" id="WP_239675936.1">
    <property type="nucleotide sequence ID" value="NZ_CP070499.1"/>
</dbReference>
<feature type="transmembrane region" description="Helical" evidence="1">
    <location>
        <begin position="192"/>
        <end position="210"/>
    </location>
</feature>
<gene>
    <name evidence="2" type="ORF">JQS43_20060</name>
</gene>